<evidence type="ECO:0000313" key="2">
    <source>
        <dbReference type="EMBL" id="BAF87099.1"/>
    </source>
</evidence>
<keyword evidence="3" id="KW-1185">Reference proteome</keyword>
<reference evidence="2" key="4">
    <citation type="journal article" date="2010" name="Appl. Environ. Microbiol.">
        <title>phrR-like gene praR of Azorhizobium caulinodans ORS571 is essential for symbiosis with Sesbania rostrata and is involved in expression of reb genes.</title>
        <authorList>
            <person name="Akiba N."/>
            <person name="Aono T."/>
            <person name="Toyazaki H."/>
            <person name="Sato S."/>
            <person name="Oyaizu H."/>
        </authorList>
    </citation>
    <scope>NUCLEOTIDE SEQUENCE [LARGE SCALE GENOMIC DNA]</scope>
    <source>
        <strain evidence="2">ORS 571</strain>
    </source>
</reference>
<evidence type="ECO:0000256" key="1">
    <source>
        <dbReference type="SAM" id="MobiDB-lite"/>
    </source>
</evidence>
<dbReference type="KEGG" id="azc:AZC_1101"/>
<reference evidence="2" key="2">
    <citation type="journal article" date="2008" name="BMC Genomics">
        <title>The genome of the versatile nitrogen fixer Azorhizobium caulinodans ORS571.</title>
        <authorList>
            <person name="Lee KB."/>
            <person name="Backer P.D."/>
            <person name="Aono T."/>
            <person name="Liu CT."/>
            <person name="Suzuki S."/>
            <person name="Suzuki T."/>
            <person name="Kaneko T."/>
            <person name="Yamada M."/>
            <person name="Tabata S."/>
            <person name="Kupfer D.M."/>
            <person name="Najar F.Z."/>
            <person name="Wiley G.B."/>
            <person name="Roe B."/>
            <person name="Binnewies T.T."/>
            <person name="Ussery D.W."/>
            <person name="D'Haeze W."/>
            <person name="Herder J.D."/>
            <person name="Gevers D."/>
            <person name="Vereecke D."/>
            <person name="Holsters M."/>
            <person name="Oyaizu H."/>
        </authorList>
    </citation>
    <scope>NUCLEOTIDE SEQUENCE [LARGE SCALE GENOMIC DNA]</scope>
    <source>
        <strain evidence="2">ORS 571</strain>
    </source>
</reference>
<proteinExistence type="predicted"/>
<accession>A8HR20</accession>
<name>A8HR20_AZOC5</name>
<dbReference type="Proteomes" id="UP000000270">
    <property type="component" value="Chromosome"/>
</dbReference>
<dbReference type="AlphaFoldDB" id="A8HR20"/>
<sequence>MMTRARNLSSTERWASGVAASLLMSFSLKRGGLLGLIGVGAAAGLILRAGTGRCALKAVAEKDTTHGRRHRHRGRTAAAPQDDIEMPRDRKDLEGAPGPLPVRPAAPFHSV</sequence>
<reference evidence="2" key="3">
    <citation type="journal article" date="2009" name="Appl. Environ. Microbiol.">
        <title>Comparative genome-wide transcriptional profiling of Azorhizobium caulinodans ORS571 grown under free-living and symbiotic conditions.</title>
        <authorList>
            <person name="Tsukada S."/>
            <person name="Aono T."/>
            <person name="Akiba N."/>
            <person name="Lee KB."/>
            <person name="Liu CT."/>
            <person name="Toyazaki H."/>
            <person name="Oyaizu H."/>
        </authorList>
    </citation>
    <scope>NUCLEOTIDE SEQUENCE [LARGE SCALE GENOMIC DNA]</scope>
    <source>
        <strain evidence="2">ORS 571</strain>
    </source>
</reference>
<reference evidence="2" key="5">
    <citation type="journal article" date="2011" name="Appl. Environ. Microbiol.">
        <title>Involvement of the azorhizobial chromosome partition gene (parA) in the onset of bacteroid differentiation during Sesbania rostrata stem nodule development.</title>
        <authorList>
            <person name="Liu CT."/>
            <person name="Lee KB."/>
            <person name="Wang YS."/>
            <person name="Peng MH."/>
            <person name="Lee KT."/>
            <person name="Suzuki S."/>
            <person name="Suzuki T."/>
            <person name="Oyaizu H."/>
        </authorList>
    </citation>
    <scope>NUCLEOTIDE SEQUENCE [LARGE SCALE GENOMIC DNA]</scope>
    <source>
        <strain evidence="2">ORS 571</strain>
    </source>
</reference>
<evidence type="ECO:0000313" key="3">
    <source>
        <dbReference type="Proteomes" id="UP000000270"/>
    </source>
</evidence>
<evidence type="ECO:0008006" key="4">
    <source>
        <dbReference type="Google" id="ProtNLM"/>
    </source>
</evidence>
<protein>
    <recommendedName>
        <fullName evidence="4">DUF2892 domain-containing protein</fullName>
    </recommendedName>
</protein>
<feature type="compositionally biased region" description="Basic and acidic residues" evidence="1">
    <location>
        <begin position="85"/>
        <end position="94"/>
    </location>
</feature>
<gene>
    <name evidence="2" type="ordered locus">AZC_1101</name>
</gene>
<feature type="region of interest" description="Disordered" evidence="1">
    <location>
        <begin position="62"/>
        <end position="111"/>
    </location>
</feature>
<dbReference type="HOGENOM" id="CLU_2153121_0_0_5"/>
<organism evidence="2 3">
    <name type="scientific">Azorhizobium caulinodans (strain ATCC 43989 / DSM 5975 / JCM 20966 / LMG 6465 / NBRC 14845 / NCIMB 13405 / ORS 571)</name>
    <dbReference type="NCBI Taxonomy" id="438753"/>
    <lineage>
        <taxon>Bacteria</taxon>
        <taxon>Pseudomonadati</taxon>
        <taxon>Pseudomonadota</taxon>
        <taxon>Alphaproteobacteria</taxon>
        <taxon>Hyphomicrobiales</taxon>
        <taxon>Xanthobacteraceae</taxon>
        <taxon>Azorhizobium</taxon>
    </lineage>
</organism>
<dbReference type="EMBL" id="AP009384">
    <property type="protein sequence ID" value="BAF87099.1"/>
    <property type="molecule type" value="Genomic_DNA"/>
</dbReference>
<reference evidence="2" key="1">
    <citation type="journal article" date="2007" name="Appl. Environ. Microbiol.">
        <title>Rhizobial factors required for stem nodule maturation and maintenance in Sesbania rostrata-Azorhizobium caulinodans ORS571 symbiosis.</title>
        <authorList>
            <person name="Suzuki S."/>
            <person name="Aono T."/>
            <person name="Lee KB."/>
            <person name="Suzuki T."/>
            <person name="Liu CT."/>
            <person name="Miwa H."/>
            <person name="Wakao S."/>
            <person name="Iki T."/>
            <person name="Oyaizu H."/>
        </authorList>
    </citation>
    <scope>NUCLEOTIDE SEQUENCE [LARGE SCALE GENOMIC DNA]</scope>
    <source>
        <strain evidence="2">ORS 571</strain>
    </source>
</reference>